<dbReference type="AlphaFoldDB" id="A0A7K0BZN3"/>
<keyword evidence="1" id="KW-0479">Metal-binding</keyword>
<sequence>MGRSAAEVLAWSRDLLDPALRAAAGELTGEMRRVAEYHFGWRDEHDRPAHGGAGKAIRPALTLLAAEAAGASARDALPAAVAVELAHNFSLLHDDIMDGDRTRRHRPTAWTVFGVNAAMLAGDALLALAFETLAAGPVTVEGLHALSRAVVALVEGQAADVAFETRTDVTLAECEAMAAGKTGALLGGACALGAACGGDTARVARLRAFGTRIGLAFQVVDDLLGIWGDPAVTGKPVHADLVVRKKSLPVVAALGAGTTASTALAGLYHRERPLTAAEAAHAAELVELAGGRAWALRRTDELLGAALAELDAAAPAEPAATELKELALLITHRDH</sequence>
<dbReference type="CDD" id="cd00685">
    <property type="entry name" value="Trans_IPPS_HT"/>
    <property type="match status" value="1"/>
</dbReference>
<dbReference type="PROSITE" id="PS00444">
    <property type="entry name" value="POLYPRENYL_SYNTHASE_2"/>
    <property type="match status" value="1"/>
</dbReference>
<keyword evidence="3 4" id="KW-0808">Transferase</keyword>
<keyword evidence="5" id="KW-1185">Reference proteome</keyword>
<dbReference type="PROSITE" id="PS00723">
    <property type="entry name" value="POLYPRENYL_SYNTHASE_1"/>
    <property type="match status" value="1"/>
</dbReference>
<dbReference type="InterPro" id="IPR008949">
    <property type="entry name" value="Isoprenoid_synthase_dom_sf"/>
</dbReference>
<comment type="similarity">
    <text evidence="3">Belongs to the FPP/GGPP synthase family.</text>
</comment>
<dbReference type="PANTHER" id="PTHR12001:SF86">
    <property type="entry name" value="GERANYLGERANYL DIPHOSPHATE SYNTHASE"/>
    <property type="match status" value="1"/>
</dbReference>
<evidence type="ECO:0000256" key="3">
    <source>
        <dbReference type="RuleBase" id="RU004466"/>
    </source>
</evidence>
<dbReference type="GO" id="GO:0008299">
    <property type="term" value="P:isoprenoid biosynthetic process"/>
    <property type="evidence" value="ECO:0007669"/>
    <property type="project" value="InterPro"/>
</dbReference>
<dbReference type="Gene3D" id="1.10.600.10">
    <property type="entry name" value="Farnesyl Diphosphate Synthase"/>
    <property type="match status" value="1"/>
</dbReference>
<accession>A0A7K0BZN3</accession>
<dbReference type="InterPro" id="IPR000092">
    <property type="entry name" value="Polyprenyl_synt"/>
</dbReference>
<dbReference type="PANTHER" id="PTHR12001">
    <property type="entry name" value="GERANYLGERANYL PYROPHOSPHATE SYNTHASE"/>
    <property type="match status" value="1"/>
</dbReference>
<reference evidence="4 5" key="1">
    <citation type="submission" date="2019-10" db="EMBL/GenBank/DDBJ databases">
        <title>Actinomadura rubteroloni sp. nov. and Actinomadura macrotermitis sp. nov., isolated from the gut of fungus growing-termite Macrotermes natalensis.</title>
        <authorList>
            <person name="Benndorf R."/>
            <person name="Martin K."/>
            <person name="Kuefner M."/>
            <person name="De Beer W."/>
            <person name="Kaster A.-K."/>
            <person name="Vollmers J."/>
            <person name="Poulsen M."/>
            <person name="Beemelmanns C."/>
        </authorList>
    </citation>
    <scope>NUCLEOTIDE SEQUENCE [LARGE SCALE GENOMIC DNA]</scope>
    <source>
        <strain evidence="4 5">RB68</strain>
    </source>
</reference>
<dbReference type="Proteomes" id="UP000487268">
    <property type="component" value="Unassembled WGS sequence"/>
</dbReference>
<protein>
    <submittedName>
        <fullName evidence="4">(2E,6E)-farnesyl diphosphate synthase</fullName>
        <ecNumber evidence="4">2.5.1.10</ecNumber>
    </submittedName>
</protein>
<comment type="caution">
    <text evidence="4">The sequence shown here is derived from an EMBL/GenBank/DDBJ whole genome shotgun (WGS) entry which is preliminary data.</text>
</comment>
<evidence type="ECO:0000256" key="1">
    <source>
        <dbReference type="ARBA" id="ARBA00022723"/>
    </source>
</evidence>
<gene>
    <name evidence="4" type="ORF">ACRB68_47240</name>
</gene>
<dbReference type="EMBL" id="WEGH01000003">
    <property type="protein sequence ID" value="MQY06629.1"/>
    <property type="molecule type" value="Genomic_DNA"/>
</dbReference>
<keyword evidence="2" id="KW-0460">Magnesium</keyword>
<organism evidence="4 5">
    <name type="scientific">Actinomadura macrotermitis</name>
    <dbReference type="NCBI Taxonomy" id="2585200"/>
    <lineage>
        <taxon>Bacteria</taxon>
        <taxon>Bacillati</taxon>
        <taxon>Actinomycetota</taxon>
        <taxon>Actinomycetes</taxon>
        <taxon>Streptosporangiales</taxon>
        <taxon>Thermomonosporaceae</taxon>
        <taxon>Actinomadura</taxon>
    </lineage>
</organism>
<dbReference type="InterPro" id="IPR033749">
    <property type="entry name" value="Polyprenyl_synt_CS"/>
</dbReference>
<evidence type="ECO:0000256" key="2">
    <source>
        <dbReference type="ARBA" id="ARBA00022842"/>
    </source>
</evidence>
<dbReference type="EC" id="2.5.1.10" evidence="4"/>
<dbReference type="SFLD" id="SFLDS00005">
    <property type="entry name" value="Isoprenoid_Synthase_Type_I"/>
    <property type="match status" value="1"/>
</dbReference>
<evidence type="ECO:0000313" key="5">
    <source>
        <dbReference type="Proteomes" id="UP000487268"/>
    </source>
</evidence>
<dbReference type="SUPFAM" id="SSF48576">
    <property type="entry name" value="Terpenoid synthases"/>
    <property type="match status" value="1"/>
</dbReference>
<dbReference type="Pfam" id="PF00348">
    <property type="entry name" value="polyprenyl_synt"/>
    <property type="match status" value="1"/>
</dbReference>
<name>A0A7K0BZN3_9ACTN</name>
<evidence type="ECO:0000313" key="4">
    <source>
        <dbReference type="EMBL" id="MQY06629.1"/>
    </source>
</evidence>
<dbReference type="GO" id="GO:0004337">
    <property type="term" value="F:(2E,6E)-farnesyl diphosphate synthase activity"/>
    <property type="evidence" value="ECO:0007669"/>
    <property type="project" value="UniProtKB-EC"/>
</dbReference>
<dbReference type="SFLD" id="SFLDG01017">
    <property type="entry name" value="Polyprenyl_Transferase_Like"/>
    <property type="match status" value="1"/>
</dbReference>
<dbReference type="GO" id="GO:0046872">
    <property type="term" value="F:metal ion binding"/>
    <property type="evidence" value="ECO:0007669"/>
    <property type="project" value="UniProtKB-KW"/>
</dbReference>
<proteinExistence type="inferred from homology"/>